<keyword evidence="2" id="KW-1003">Cell membrane</keyword>
<feature type="transmembrane region" description="Helical" evidence="6">
    <location>
        <begin position="6"/>
        <end position="24"/>
    </location>
</feature>
<evidence type="ECO:0000256" key="3">
    <source>
        <dbReference type="ARBA" id="ARBA00022692"/>
    </source>
</evidence>
<dbReference type="Proteomes" id="UP000001753">
    <property type="component" value="Chromosome"/>
</dbReference>
<sequence length="276" mass="30769">MIVTLFTYIILGLSLSIPAGAMTVQMTKQGMRNGLVHGWFVGIGGMTVDLSLIVLIYLGFSSVLTNPWVEAVMWLLGFGFLMFIGIESIKEAKSEVNIEGENPNKSLLTAYLSGFKIAISPANIVFWIGVFGPVLVSSLGNASASTFILIAVGILLGIFMHDMVLLGFVHFTRRFLNPIFIKWVSISAAIVLFGFSGYFGYEFIKQVIALSKKHNYYKLKYGGYYVNEKDAHFKPKRNIIVNILHYAVTPSGIRWFLGGFLYSLRIAFRKKQQPPL</sequence>
<evidence type="ECO:0000313" key="7">
    <source>
        <dbReference type="EMBL" id="EEL67425.1"/>
    </source>
</evidence>
<dbReference type="PANTHER" id="PTHR30086:SF6">
    <property type="entry name" value="AMINO ACID EFFLUX PROTEIN YCGF-RELATED"/>
    <property type="match status" value="1"/>
</dbReference>
<name>C2Y3U9_BACMY</name>
<evidence type="ECO:0000256" key="2">
    <source>
        <dbReference type="ARBA" id="ARBA00022475"/>
    </source>
</evidence>
<keyword evidence="4 6" id="KW-1133">Transmembrane helix</keyword>
<proteinExistence type="predicted"/>
<evidence type="ECO:0000256" key="5">
    <source>
        <dbReference type="ARBA" id="ARBA00023136"/>
    </source>
</evidence>
<evidence type="ECO:0008006" key="8">
    <source>
        <dbReference type="Google" id="ProtNLM"/>
    </source>
</evidence>
<feature type="transmembrane region" description="Helical" evidence="6">
    <location>
        <begin position="110"/>
        <end position="135"/>
    </location>
</feature>
<comment type="subcellular location">
    <subcellularLocation>
        <location evidence="1">Cell membrane</location>
        <topology evidence="1">Multi-pass membrane protein</topology>
    </subcellularLocation>
</comment>
<dbReference type="PANTHER" id="PTHR30086">
    <property type="entry name" value="ARGININE EXPORTER PROTEIN ARGO"/>
    <property type="match status" value="1"/>
</dbReference>
<gene>
    <name evidence="7" type="ORF">bcere0026_56600</name>
</gene>
<feature type="transmembrane region" description="Helical" evidence="6">
    <location>
        <begin position="180"/>
        <end position="201"/>
    </location>
</feature>
<dbReference type="GO" id="GO:0005886">
    <property type="term" value="C:plasma membrane"/>
    <property type="evidence" value="ECO:0007669"/>
    <property type="project" value="UniProtKB-SubCell"/>
</dbReference>
<accession>C2Y3U9</accession>
<protein>
    <recommendedName>
        <fullName evidence="8">Lysine transporter LysE</fullName>
    </recommendedName>
</protein>
<keyword evidence="3 6" id="KW-0812">Transmembrane</keyword>
<evidence type="ECO:0000256" key="6">
    <source>
        <dbReference type="SAM" id="Phobius"/>
    </source>
</evidence>
<feature type="transmembrane region" description="Helical" evidence="6">
    <location>
        <begin position="147"/>
        <end position="168"/>
    </location>
</feature>
<feature type="transmembrane region" description="Helical" evidence="6">
    <location>
        <begin position="71"/>
        <end position="89"/>
    </location>
</feature>
<dbReference type="GO" id="GO:0015171">
    <property type="term" value="F:amino acid transmembrane transporter activity"/>
    <property type="evidence" value="ECO:0007669"/>
    <property type="project" value="TreeGrafter"/>
</dbReference>
<feature type="transmembrane region" description="Helical" evidence="6">
    <location>
        <begin position="36"/>
        <end position="59"/>
    </location>
</feature>
<dbReference type="AlphaFoldDB" id="C2Y3U9"/>
<dbReference type="EMBL" id="ACMP01000209">
    <property type="protein sequence ID" value="EEL67425.1"/>
    <property type="molecule type" value="Genomic_DNA"/>
</dbReference>
<dbReference type="InterPro" id="IPR001123">
    <property type="entry name" value="LeuE-type"/>
</dbReference>
<organism evidence="7">
    <name type="scientific">Bacillus mycoides</name>
    <dbReference type="NCBI Taxonomy" id="1405"/>
    <lineage>
        <taxon>Bacteria</taxon>
        <taxon>Bacillati</taxon>
        <taxon>Bacillota</taxon>
        <taxon>Bacilli</taxon>
        <taxon>Bacillales</taxon>
        <taxon>Bacillaceae</taxon>
        <taxon>Bacillus</taxon>
        <taxon>Bacillus cereus group</taxon>
    </lineage>
</organism>
<evidence type="ECO:0000256" key="1">
    <source>
        <dbReference type="ARBA" id="ARBA00004651"/>
    </source>
</evidence>
<dbReference type="Pfam" id="PF01810">
    <property type="entry name" value="LysE"/>
    <property type="match status" value="1"/>
</dbReference>
<reference evidence="7" key="1">
    <citation type="journal article" date="2012" name="Genome Res.">
        <title>Genomic characterization of the Bacillus cereus sensu lato species: Backdrop to the evolution of Bacillus anthracis.</title>
        <authorList>
            <person name="Zwick M.E."/>
            <person name="Joseph S.J."/>
            <person name="Didelot X."/>
            <person name="Chen P.E."/>
            <person name="Bishop-Lilly K.A."/>
            <person name="Stewart A.C."/>
            <person name="Willner K."/>
            <person name="Nolan N."/>
            <person name="Lentz S."/>
            <person name="Thomason M.K."/>
            <person name="Sozhamannan S."/>
            <person name="Mateczun A.J."/>
            <person name="Du L."/>
            <person name="Read T.D."/>
        </authorList>
    </citation>
    <scope>NUCLEOTIDE SEQUENCE [LARGE SCALE GENOMIC DNA]</scope>
    <source>
        <strain evidence="7">AH603</strain>
    </source>
</reference>
<keyword evidence="5 6" id="KW-0472">Membrane</keyword>
<comment type="caution">
    <text evidence="7">The sequence shown here is derived from an EMBL/GenBank/DDBJ whole genome shotgun (WGS) entry which is preliminary data.</text>
</comment>
<dbReference type="HOGENOM" id="CLU_087840_1_0_9"/>
<feature type="transmembrane region" description="Helical" evidence="6">
    <location>
        <begin position="243"/>
        <end position="264"/>
    </location>
</feature>
<evidence type="ECO:0000256" key="4">
    <source>
        <dbReference type="ARBA" id="ARBA00022989"/>
    </source>
</evidence>